<name>A0A1P8KGQ2_ACILW</name>
<reference evidence="2" key="1">
    <citation type="journal article" date="2016" name="Biomed. Res. Int.">
        <title>Resistance of Permafrost and Modern Acinetobacter lwoffii Strains to Heavy Metals and Arsenic Revealed by Genome Analysis.</title>
        <authorList>
            <person name="Mindlin S."/>
            <person name="Petrenko A."/>
            <person name="Kurakov A."/>
            <person name="Beletsky A."/>
            <person name="Mardanov A."/>
            <person name="Petrova M."/>
        </authorList>
    </citation>
    <scope>NUCLEOTIDE SEQUENCE</scope>
    <source>
        <strain evidence="2">ED23-35</strain>
        <plasmid evidence="2">pALWED1.1</plasmid>
    </source>
</reference>
<keyword evidence="2" id="KW-0614">Plasmid</keyword>
<evidence type="ECO:0000256" key="1">
    <source>
        <dbReference type="SAM" id="Phobius"/>
    </source>
</evidence>
<dbReference type="EMBL" id="KX426227">
    <property type="protein sequence ID" value="APW48865.1"/>
    <property type="molecule type" value="Genomic_DNA"/>
</dbReference>
<evidence type="ECO:0000313" key="2">
    <source>
        <dbReference type="EMBL" id="APW48865.1"/>
    </source>
</evidence>
<proteinExistence type="predicted"/>
<gene>
    <name evidence="2" type="ORF">BAA96_1p0160</name>
</gene>
<sequence>MHINVGFIMISSKTIYELYQLLNQSEVQELKSSITETFGADVESEVDKSPVLQQKINYFIYQYIHLKHPERTDKILFDANESAHEDVKTEHLKSEPVPLLKDFVSNSSNKSLAPEEQKDVVAVTLPAELSDIPVEPTNQNNTGKNEVKHDYNIILDGRTKLNILLERYLSGVDDVAREIIVKCFLVISVFVALISLAMVFLNTTNINQIQEMYDIGHKTFLFQYAEVCNVNVEVAKANPCVISEINKRISELSNSRFWNTFGLVLFSLLSCFFFYHISTYRDSKDKHNG</sequence>
<protein>
    <submittedName>
        <fullName evidence="2">Uncharacterized protein</fullName>
    </submittedName>
</protein>
<keyword evidence="1" id="KW-0472">Membrane</keyword>
<keyword evidence="1" id="KW-0812">Transmembrane</keyword>
<dbReference type="AlphaFoldDB" id="A0A1P8KGQ2"/>
<organism evidence="2">
    <name type="scientific">Acinetobacter lwoffii</name>
    <dbReference type="NCBI Taxonomy" id="28090"/>
    <lineage>
        <taxon>Bacteria</taxon>
        <taxon>Pseudomonadati</taxon>
        <taxon>Pseudomonadota</taxon>
        <taxon>Gammaproteobacteria</taxon>
        <taxon>Moraxellales</taxon>
        <taxon>Moraxellaceae</taxon>
        <taxon>Acinetobacter</taxon>
    </lineage>
</organism>
<feature type="transmembrane region" description="Helical" evidence="1">
    <location>
        <begin position="257"/>
        <end position="277"/>
    </location>
</feature>
<geneLocation type="plasmid" evidence="2">
    <name>pALWED1.1</name>
</geneLocation>
<keyword evidence="1" id="KW-1133">Transmembrane helix</keyword>
<accession>A0A1P8KGQ2</accession>
<feature type="transmembrane region" description="Helical" evidence="1">
    <location>
        <begin position="179"/>
        <end position="201"/>
    </location>
</feature>